<feature type="transmembrane region" description="Helical" evidence="1">
    <location>
        <begin position="171"/>
        <end position="189"/>
    </location>
</feature>
<keyword evidence="3" id="KW-0482">Metalloprotease</keyword>
<reference evidence="3 4" key="1">
    <citation type="submission" date="2020-08" db="EMBL/GenBank/DDBJ databases">
        <title>Paraeoetvoesia sp. YC-7-48 draft genome sequence.</title>
        <authorList>
            <person name="Yao L."/>
        </authorList>
    </citation>
    <scope>NUCLEOTIDE SEQUENCE [LARGE SCALE GENOMIC DNA]</scope>
    <source>
        <strain evidence="4">YC-7-48</strain>
    </source>
</reference>
<dbReference type="EMBL" id="JACJUU010000015">
    <property type="protein sequence ID" value="MBC2770959.1"/>
    <property type="molecule type" value="Genomic_DNA"/>
</dbReference>
<evidence type="ECO:0000313" key="4">
    <source>
        <dbReference type="Proteomes" id="UP000545386"/>
    </source>
</evidence>
<dbReference type="GO" id="GO:0008237">
    <property type="term" value="F:metallopeptidase activity"/>
    <property type="evidence" value="ECO:0007669"/>
    <property type="project" value="UniProtKB-KW"/>
</dbReference>
<comment type="caution">
    <text evidence="3">The sequence shown here is derived from an EMBL/GenBank/DDBJ whole genome shotgun (WGS) entry which is preliminary data.</text>
</comment>
<feature type="transmembrane region" description="Helical" evidence="1">
    <location>
        <begin position="228"/>
        <end position="249"/>
    </location>
</feature>
<accession>A0A842HPU6</accession>
<dbReference type="GO" id="GO:0080120">
    <property type="term" value="P:CAAX-box protein maturation"/>
    <property type="evidence" value="ECO:0007669"/>
    <property type="project" value="UniProtKB-ARBA"/>
</dbReference>
<dbReference type="GO" id="GO:0006508">
    <property type="term" value="P:proteolysis"/>
    <property type="evidence" value="ECO:0007669"/>
    <property type="project" value="UniProtKB-KW"/>
</dbReference>
<keyword evidence="1" id="KW-0472">Membrane</keyword>
<keyword evidence="1" id="KW-1133">Transmembrane helix</keyword>
<gene>
    <name evidence="3" type="ORF">GTU67_13685</name>
</gene>
<keyword evidence="1" id="KW-0812">Transmembrane</keyword>
<evidence type="ECO:0000259" key="2">
    <source>
        <dbReference type="Pfam" id="PF02517"/>
    </source>
</evidence>
<dbReference type="AlphaFoldDB" id="A0A842HPU6"/>
<feature type="transmembrane region" description="Helical" evidence="1">
    <location>
        <begin position="201"/>
        <end position="221"/>
    </location>
</feature>
<protein>
    <submittedName>
        <fullName evidence="3">CPBP family intramembrane metalloprotease</fullName>
    </submittedName>
</protein>
<feature type="transmembrane region" description="Helical" evidence="1">
    <location>
        <begin position="54"/>
        <end position="79"/>
    </location>
</feature>
<dbReference type="Pfam" id="PF02517">
    <property type="entry name" value="Rce1-like"/>
    <property type="match status" value="1"/>
</dbReference>
<evidence type="ECO:0000256" key="1">
    <source>
        <dbReference type="SAM" id="Phobius"/>
    </source>
</evidence>
<keyword evidence="3" id="KW-0378">Hydrolase</keyword>
<keyword evidence="4" id="KW-1185">Reference proteome</keyword>
<dbReference type="Proteomes" id="UP000545386">
    <property type="component" value="Unassembled WGS sequence"/>
</dbReference>
<dbReference type="InterPro" id="IPR003675">
    <property type="entry name" value="Rce1/LyrA-like_dom"/>
</dbReference>
<dbReference type="GO" id="GO:0004175">
    <property type="term" value="F:endopeptidase activity"/>
    <property type="evidence" value="ECO:0007669"/>
    <property type="project" value="UniProtKB-ARBA"/>
</dbReference>
<proteinExistence type="predicted"/>
<feature type="domain" description="CAAX prenyl protease 2/Lysostaphin resistance protein A-like" evidence="2">
    <location>
        <begin position="168"/>
        <end position="239"/>
    </location>
</feature>
<keyword evidence="3" id="KW-0645">Protease</keyword>
<name>A0A842HPU6_9BURK</name>
<feature type="transmembrane region" description="Helical" evidence="1">
    <location>
        <begin position="118"/>
        <end position="150"/>
    </location>
</feature>
<sequence length="257" mass="28860">MARPTATGGWPGFGTEFRDFVRFVRHPDFGRLPGRHARDGWVEDWFPRLRIGRLFQWAGLLWLLNMLVLGPIAVAAAGLGGAEHRLRLDSIPWLQAVLWAPLVEELVFRYGLRRLGQLWWLLPAALCALFVGPQALTIALVALVLLAAWWPVSARASARFSAGAWRRRKKYRAVFFWVIHLSCLAFAAIHLGNFSYNSTPLWVMPMLVLPQWLTGLVLAWIRVRRGFGAAVALHAIFNAGPLLVIWLILSSLSGQPS</sequence>
<evidence type="ECO:0000313" key="3">
    <source>
        <dbReference type="EMBL" id="MBC2770959.1"/>
    </source>
</evidence>
<dbReference type="RefSeq" id="WP_185780614.1">
    <property type="nucleotide sequence ID" value="NZ_JACJUU010000015.1"/>
</dbReference>
<organism evidence="3 4">
    <name type="scientific">Pusillimonas minor</name>
    <dbReference type="NCBI Taxonomy" id="2697024"/>
    <lineage>
        <taxon>Bacteria</taxon>
        <taxon>Pseudomonadati</taxon>
        <taxon>Pseudomonadota</taxon>
        <taxon>Betaproteobacteria</taxon>
        <taxon>Burkholderiales</taxon>
        <taxon>Alcaligenaceae</taxon>
        <taxon>Pusillimonas</taxon>
    </lineage>
</organism>